<comment type="caution">
    <text evidence="13">The sequence shown here is derived from an EMBL/GenBank/DDBJ whole genome shotgun (WGS) entry which is preliminary data.</text>
</comment>
<keyword evidence="6 10" id="KW-0694">RNA-binding</keyword>
<dbReference type="PANTHER" id="PTHR15952">
    <property type="entry name" value="EXPORTIN-T/LOS1"/>
    <property type="match status" value="1"/>
</dbReference>
<dbReference type="AlphaFoldDB" id="K0SEF1"/>
<dbReference type="GO" id="GO:0071528">
    <property type="term" value="P:tRNA re-export from nucleus"/>
    <property type="evidence" value="ECO:0007669"/>
    <property type="project" value="UniProtKB-UniRule"/>
</dbReference>
<dbReference type="InterPro" id="IPR011989">
    <property type="entry name" value="ARM-like"/>
</dbReference>
<dbReference type="eggNOG" id="KOG2021">
    <property type="taxonomic scope" value="Eukaryota"/>
</dbReference>
<dbReference type="OMA" id="HEMFLFG"/>
<dbReference type="GO" id="GO:0005643">
    <property type="term" value="C:nuclear pore"/>
    <property type="evidence" value="ECO:0007669"/>
    <property type="project" value="TreeGrafter"/>
</dbReference>
<evidence type="ECO:0000256" key="7">
    <source>
        <dbReference type="ARBA" id="ARBA00023242"/>
    </source>
</evidence>
<evidence type="ECO:0000256" key="6">
    <source>
        <dbReference type="ARBA" id="ARBA00022884"/>
    </source>
</evidence>
<dbReference type="GO" id="GO:0000049">
    <property type="term" value="F:tRNA binding"/>
    <property type="evidence" value="ECO:0007669"/>
    <property type="project" value="UniProtKB-UniRule"/>
</dbReference>
<dbReference type="InterPro" id="IPR045546">
    <property type="entry name" value="Exportin-T_C"/>
</dbReference>
<accession>K0SEF1</accession>
<dbReference type="Proteomes" id="UP000266841">
    <property type="component" value="Unassembled WGS sequence"/>
</dbReference>
<dbReference type="Gene3D" id="1.25.10.10">
    <property type="entry name" value="Leucine-rich Repeat Variant"/>
    <property type="match status" value="1"/>
</dbReference>
<dbReference type="InterPro" id="IPR040017">
    <property type="entry name" value="XPOT"/>
</dbReference>
<feature type="domain" description="Exportin-T C-terminal" evidence="12">
    <location>
        <begin position="418"/>
        <end position="998"/>
    </location>
</feature>
<comment type="similarity">
    <text evidence="10">Belongs to the exportin family.</text>
</comment>
<evidence type="ECO:0000256" key="8">
    <source>
        <dbReference type="ARBA" id="ARBA00029784"/>
    </source>
</evidence>
<evidence type="ECO:0000313" key="14">
    <source>
        <dbReference type="Proteomes" id="UP000266841"/>
    </source>
</evidence>
<evidence type="ECO:0000313" key="13">
    <source>
        <dbReference type="EMBL" id="EJK63369.1"/>
    </source>
</evidence>
<reference evidence="13 14" key="1">
    <citation type="journal article" date="2012" name="Genome Biol.">
        <title>Genome and low-iron response of an oceanic diatom adapted to chronic iron limitation.</title>
        <authorList>
            <person name="Lommer M."/>
            <person name="Specht M."/>
            <person name="Roy A.S."/>
            <person name="Kraemer L."/>
            <person name="Andreson R."/>
            <person name="Gutowska M.A."/>
            <person name="Wolf J."/>
            <person name="Bergner S.V."/>
            <person name="Schilhabel M.B."/>
            <person name="Klostermeier U.C."/>
            <person name="Beiko R.G."/>
            <person name="Rosenstiel P."/>
            <person name="Hippler M."/>
            <person name="Laroche J."/>
        </authorList>
    </citation>
    <scope>NUCLEOTIDE SEQUENCE [LARGE SCALE GENOMIC DNA]</scope>
    <source>
        <strain evidence="13 14">CCMP1005</strain>
    </source>
</reference>
<sequence length="1043" mass="115382">MDLQQLERAVISASQGSSESAVWLDAARRQSPDGLARECLHLLSLRGWSGEQRTSTEQFDSVAFYALSTIQRSPILQCNNQSGDANFVSLRHQLKQNLLCTISSTCLRVMPSFIATKVGVLLALLVREEYPRFWPNPVLDVMAALRLAGDSGGHQDKHSYLMHLCFLDALSDEIVYPSVAEDSSNGNLQAQRDRREQVKDAMRGFAIKTANTSTDHTKPSISVERTEAAAIARWLSETLAQTSNSNSDEVLEIAVKTAATLKRYVSWIELSLASNAGLVSLLYSGLGHASPGISDDDEMPTHRTLLSVECSMCLREITVRGMDDEKKLSLLIQLNLFPLLSQMTNSQTNVESKLIDCRLDFSDVDATQVEALAATAELTNSAGLELIQGWENDPIPASRHMEHCLEMAMLCLAYDSIDVSGPVIELIARCLNSIEKKETIWNTSFGGSNGETVCDKIISRVLAIVGTRMAYPSDFRFDYEDEEESEEEMYRAQLRKQLFVRIVRLRKTAVEAFMGVSLSALPQPLSRAQTSDIEVALRLVYHYAEGRRPPPGAKTALKQDVSFREIIIALHQSDVTGHPHREVLLLYYDIAVRYATVLKDSPDLLTRLLGALSGEHGLQHSHERVRSRCCYLLLRLVKSVGAEVMRPHVEPIVDGIQILLFPQAHSSKPASIPPNDALYLFEVTGILLGQSGLDVDVQVRSATAVLTPHVQSIEQTLQDPNLTSDVEAFGEPLSISLLAIAQLSKGWQKNPPGELQRVLTAAMAVCRNVIVALPMSPLVRNSTSVLLQRMILSLGHLVLEFLPGFLAPLISHCTLEEDVLDCSQLMNQTCIKFKDGACPAIDSSVVVFLRKVLAIQLHDADGTSTSDSLPPHLLTEQLSIRKQAFSTLHHIVTNKATAVLYSDANIGSLNDVLKLMVDGAVTVPDPVMSKTCSQFFVALIDQWSNEAAPRHVCDTFFDLVYTEFLPGMMQRILDNSFNLKDANQNRVFKEVCRGIWLLKQSNRQSEFHARFLSGLGSTNAVQNASSSKDIEACFMQWKQELGR</sequence>
<proteinExistence type="inferred from homology"/>
<dbReference type="GO" id="GO:0031267">
    <property type="term" value="F:small GTPase binding"/>
    <property type="evidence" value="ECO:0007669"/>
    <property type="project" value="InterPro"/>
</dbReference>
<evidence type="ECO:0000256" key="4">
    <source>
        <dbReference type="ARBA" id="ARBA00022490"/>
    </source>
</evidence>
<evidence type="ECO:0000256" key="10">
    <source>
        <dbReference type="RuleBase" id="RU366037"/>
    </source>
</evidence>
<keyword evidence="14" id="KW-1185">Reference proteome</keyword>
<name>K0SEF1_THAOC</name>
<evidence type="ECO:0000256" key="2">
    <source>
        <dbReference type="ARBA" id="ARBA00018928"/>
    </source>
</evidence>
<dbReference type="InterPro" id="IPR016024">
    <property type="entry name" value="ARM-type_fold"/>
</dbReference>
<keyword evidence="3 10" id="KW-0813">Transport</keyword>
<dbReference type="EMBL" id="AGNL01018286">
    <property type="protein sequence ID" value="EJK63369.1"/>
    <property type="molecule type" value="Genomic_DNA"/>
</dbReference>
<organism evidence="13 14">
    <name type="scientific">Thalassiosira oceanica</name>
    <name type="common">Marine diatom</name>
    <dbReference type="NCBI Taxonomy" id="159749"/>
    <lineage>
        <taxon>Eukaryota</taxon>
        <taxon>Sar</taxon>
        <taxon>Stramenopiles</taxon>
        <taxon>Ochrophyta</taxon>
        <taxon>Bacillariophyta</taxon>
        <taxon>Coscinodiscophyceae</taxon>
        <taxon>Thalassiosirophycidae</taxon>
        <taxon>Thalassiosirales</taxon>
        <taxon>Thalassiosiraceae</taxon>
        <taxon>Thalassiosira</taxon>
    </lineage>
</organism>
<dbReference type="GO" id="GO:0005737">
    <property type="term" value="C:cytoplasm"/>
    <property type="evidence" value="ECO:0007669"/>
    <property type="project" value="UniProtKB-SubCell"/>
</dbReference>
<gene>
    <name evidence="13" type="ORF">THAOC_15972</name>
</gene>
<evidence type="ECO:0000256" key="3">
    <source>
        <dbReference type="ARBA" id="ARBA00022448"/>
    </source>
</evidence>
<evidence type="ECO:0000259" key="12">
    <source>
        <dbReference type="Pfam" id="PF19282"/>
    </source>
</evidence>
<protein>
    <recommendedName>
        <fullName evidence="2 10">Exportin-T</fullName>
    </recommendedName>
    <alternativeName>
        <fullName evidence="8 10">Exportin(tRNA)</fullName>
    </alternativeName>
    <alternativeName>
        <fullName evidence="9 10">tRNA exportin</fullName>
    </alternativeName>
</protein>
<comment type="subcellular location">
    <subcellularLocation>
        <location evidence="1 10">Cytoplasm</location>
    </subcellularLocation>
    <subcellularLocation>
        <location evidence="10">Nucleus</location>
    </subcellularLocation>
    <text evidence="10">Shuttles between the nucleus and the cytoplasm.</text>
</comment>
<evidence type="ECO:0000256" key="9">
    <source>
        <dbReference type="ARBA" id="ARBA00032199"/>
    </source>
</evidence>
<dbReference type="Pfam" id="PF19282">
    <property type="entry name" value="Exportin-T"/>
    <property type="match status" value="1"/>
</dbReference>
<comment type="function">
    <text evidence="10">tRNA nucleus export receptor which facilitates tRNA translocation across the nuclear pore complex.</text>
</comment>
<dbReference type="Pfam" id="PF08389">
    <property type="entry name" value="Xpo1"/>
    <property type="match status" value="1"/>
</dbReference>
<dbReference type="GO" id="GO:0016363">
    <property type="term" value="C:nuclear matrix"/>
    <property type="evidence" value="ECO:0007669"/>
    <property type="project" value="TreeGrafter"/>
</dbReference>
<dbReference type="OrthoDB" id="26399at2759"/>
<keyword evidence="7 10" id="KW-0539">Nucleus</keyword>
<keyword evidence="4 10" id="KW-0963">Cytoplasm</keyword>
<dbReference type="PANTHER" id="PTHR15952:SF11">
    <property type="entry name" value="EXPORTIN-T"/>
    <property type="match status" value="1"/>
</dbReference>
<dbReference type="InterPro" id="IPR013598">
    <property type="entry name" value="Exportin-1/Importin-b-like"/>
</dbReference>
<dbReference type="SUPFAM" id="SSF48371">
    <property type="entry name" value="ARM repeat"/>
    <property type="match status" value="1"/>
</dbReference>
<evidence type="ECO:0000256" key="1">
    <source>
        <dbReference type="ARBA" id="ARBA00004496"/>
    </source>
</evidence>
<evidence type="ECO:0000259" key="11">
    <source>
        <dbReference type="Pfam" id="PF08389"/>
    </source>
</evidence>
<keyword evidence="5 10" id="KW-0820">tRNA-binding</keyword>
<evidence type="ECO:0000256" key="5">
    <source>
        <dbReference type="ARBA" id="ARBA00022555"/>
    </source>
</evidence>
<feature type="domain" description="Exportin-1/Importin-beta-like" evidence="11">
    <location>
        <begin position="111"/>
        <end position="287"/>
    </location>
</feature>